<dbReference type="InterPro" id="IPR023591">
    <property type="entry name" value="Ribosomal_uS2_flav_dom_sf"/>
</dbReference>
<dbReference type="PRINTS" id="PR00395">
    <property type="entry name" value="RIBOSOMALS2"/>
</dbReference>
<dbReference type="SUPFAM" id="SSF52313">
    <property type="entry name" value="Ribosomal protein S2"/>
    <property type="match status" value="1"/>
</dbReference>
<evidence type="ECO:0000256" key="6">
    <source>
        <dbReference type="RuleBase" id="RU003631"/>
    </source>
</evidence>
<accession>A0A1G6KZ61</accession>
<evidence type="ECO:0000313" key="8">
    <source>
        <dbReference type="Proteomes" id="UP000198528"/>
    </source>
</evidence>
<dbReference type="PROSITE" id="PS00963">
    <property type="entry name" value="RIBOSOMAL_S2_2"/>
    <property type="match status" value="1"/>
</dbReference>
<dbReference type="InterPro" id="IPR005706">
    <property type="entry name" value="Ribosomal_uS2_bac/mit/plastid"/>
</dbReference>
<dbReference type="EMBL" id="FMZL01000011">
    <property type="protein sequence ID" value="SDC36370.1"/>
    <property type="molecule type" value="Genomic_DNA"/>
</dbReference>
<dbReference type="InterPro" id="IPR018130">
    <property type="entry name" value="Ribosomal_uS2_CS"/>
</dbReference>
<dbReference type="Gene3D" id="3.40.50.10490">
    <property type="entry name" value="Glucose-6-phosphate isomerase like protein, domain 1"/>
    <property type="match status" value="1"/>
</dbReference>
<keyword evidence="2 5" id="KW-0689">Ribosomal protein</keyword>
<dbReference type="STRING" id="604330.SAMN04489857_0942"/>
<dbReference type="Gene3D" id="1.10.287.610">
    <property type="entry name" value="Helix hairpin bin"/>
    <property type="match status" value="1"/>
</dbReference>
<keyword evidence="8" id="KW-1185">Reference proteome</keyword>
<proteinExistence type="inferred from homology"/>
<evidence type="ECO:0000313" key="7">
    <source>
        <dbReference type="EMBL" id="SDC36370.1"/>
    </source>
</evidence>
<dbReference type="GO" id="GO:0006412">
    <property type="term" value="P:translation"/>
    <property type="evidence" value="ECO:0007669"/>
    <property type="project" value="UniProtKB-UniRule"/>
</dbReference>
<evidence type="ECO:0000256" key="1">
    <source>
        <dbReference type="ARBA" id="ARBA00006242"/>
    </source>
</evidence>
<dbReference type="HAMAP" id="MF_00291_B">
    <property type="entry name" value="Ribosomal_uS2_B"/>
    <property type="match status" value="1"/>
</dbReference>
<dbReference type="InterPro" id="IPR001865">
    <property type="entry name" value="Ribosomal_uS2"/>
</dbReference>
<evidence type="ECO:0000256" key="3">
    <source>
        <dbReference type="ARBA" id="ARBA00023274"/>
    </source>
</evidence>
<protein>
    <recommendedName>
        <fullName evidence="4 5">Small ribosomal subunit protein uS2</fullName>
    </recommendedName>
</protein>
<name>A0A1G6KZ61_9ACTN</name>
<keyword evidence="3 5" id="KW-0687">Ribonucleoprotein</keyword>
<dbReference type="NCBIfam" id="TIGR01011">
    <property type="entry name" value="rpsB_bact"/>
    <property type="match status" value="1"/>
</dbReference>
<dbReference type="Proteomes" id="UP000198528">
    <property type="component" value="Unassembled WGS sequence"/>
</dbReference>
<organism evidence="7 8">
    <name type="scientific">Parafannyhessea umbonata</name>
    <dbReference type="NCBI Taxonomy" id="604330"/>
    <lineage>
        <taxon>Bacteria</taxon>
        <taxon>Bacillati</taxon>
        <taxon>Actinomycetota</taxon>
        <taxon>Coriobacteriia</taxon>
        <taxon>Coriobacteriales</taxon>
        <taxon>Atopobiaceae</taxon>
        <taxon>Parafannyhessea</taxon>
    </lineage>
</organism>
<dbReference type="CDD" id="cd01425">
    <property type="entry name" value="RPS2"/>
    <property type="match status" value="1"/>
</dbReference>
<gene>
    <name evidence="5" type="primary">rpsB</name>
    <name evidence="7" type="ORF">SAMN04487824_11114</name>
</gene>
<evidence type="ECO:0000256" key="2">
    <source>
        <dbReference type="ARBA" id="ARBA00022980"/>
    </source>
</evidence>
<comment type="similarity">
    <text evidence="1 5 6">Belongs to the universal ribosomal protein uS2 family.</text>
</comment>
<evidence type="ECO:0000256" key="4">
    <source>
        <dbReference type="ARBA" id="ARBA00035256"/>
    </source>
</evidence>
<dbReference type="Pfam" id="PF00318">
    <property type="entry name" value="Ribosomal_S2"/>
    <property type="match status" value="1"/>
</dbReference>
<dbReference type="PANTHER" id="PTHR12534">
    <property type="entry name" value="30S RIBOSOMAL PROTEIN S2 PROKARYOTIC AND ORGANELLAR"/>
    <property type="match status" value="1"/>
</dbReference>
<dbReference type="PANTHER" id="PTHR12534:SF0">
    <property type="entry name" value="SMALL RIBOSOMAL SUBUNIT PROTEIN US2M"/>
    <property type="match status" value="1"/>
</dbReference>
<dbReference type="AlphaFoldDB" id="A0A1G6KZ61"/>
<evidence type="ECO:0000256" key="5">
    <source>
        <dbReference type="HAMAP-Rule" id="MF_00291"/>
    </source>
</evidence>
<sequence length="256" mass="28597">MEVFRMAVKINIRTLLEAGCHYGHQTRRWNPKMKPYIFGERNGIYILDLKQTVLDADKAYTFLKDTAAKGGRVLFVGTKKQAQEPIATQAERCGMPFINQRWLGGMLTNFVTMRSRIDRMEELEAMVEDGRMALLPKKEQAVLTKELEKLQRNLGGARDLHTLPQALFVVDSKREEIAIREANRLHIPVVALLDTNSDPDVVDYGIPANDDAIRSVNLMCELVADAVLAGSGKEQITEQEMAAGETTPAVETPAAE</sequence>
<dbReference type="FunFam" id="1.10.287.610:FF:000001">
    <property type="entry name" value="30S ribosomal protein S2"/>
    <property type="match status" value="1"/>
</dbReference>
<dbReference type="GO" id="GO:0003735">
    <property type="term" value="F:structural constituent of ribosome"/>
    <property type="evidence" value="ECO:0007669"/>
    <property type="project" value="InterPro"/>
</dbReference>
<reference evidence="8" key="1">
    <citation type="submission" date="2016-10" db="EMBL/GenBank/DDBJ databases">
        <authorList>
            <person name="Varghese N."/>
            <person name="Submissions S."/>
        </authorList>
    </citation>
    <scope>NUCLEOTIDE SEQUENCE [LARGE SCALE GENOMIC DNA]</scope>
    <source>
        <strain evidence="8">DSM 22619</strain>
    </source>
</reference>
<dbReference type="GO" id="GO:0022627">
    <property type="term" value="C:cytosolic small ribosomal subunit"/>
    <property type="evidence" value="ECO:0007669"/>
    <property type="project" value="TreeGrafter"/>
</dbReference>